<dbReference type="Proteomes" id="UP000192578">
    <property type="component" value="Unassembled WGS sequence"/>
</dbReference>
<dbReference type="AlphaFoldDB" id="A0A1W0WYS7"/>
<evidence type="ECO:0008006" key="5">
    <source>
        <dbReference type="Google" id="ProtNLM"/>
    </source>
</evidence>
<feature type="compositionally biased region" description="Polar residues" evidence="1">
    <location>
        <begin position="165"/>
        <end position="183"/>
    </location>
</feature>
<evidence type="ECO:0000313" key="3">
    <source>
        <dbReference type="EMBL" id="OQV20356.1"/>
    </source>
</evidence>
<evidence type="ECO:0000256" key="2">
    <source>
        <dbReference type="SAM" id="SignalP"/>
    </source>
</evidence>
<evidence type="ECO:0000256" key="1">
    <source>
        <dbReference type="SAM" id="MobiDB-lite"/>
    </source>
</evidence>
<protein>
    <recommendedName>
        <fullName evidence="5">Secreted protein</fullName>
    </recommendedName>
</protein>
<dbReference type="EMBL" id="MTYJ01000031">
    <property type="protein sequence ID" value="OQV20356.1"/>
    <property type="molecule type" value="Genomic_DNA"/>
</dbReference>
<name>A0A1W0WYS7_HYPEX</name>
<keyword evidence="2" id="KW-0732">Signal</keyword>
<gene>
    <name evidence="3" type="ORF">BV898_05642</name>
</gene>
<feature type="region of interest" description="Disordered" evidence="1">
    <location>
        <begin position="164"/>
        <end position="195"/>
    </location>
</feature>
<feature type="signal peptide" evidence="2">
    <location>
        <begin position="1"/>
        <end position="23"/>
    </location>
</feature>
<sequence>MPHIVGGWAPPLLFVGIWAIVKGLTHNVPQCRVCSGPVSLGIIYRDLRHICVIQSPSSRSACPRVRLRLPSVPRPSVPSNPLHGPPLRYCGPTDQRPLRPFVHSCNSVIVVRIRSVHRYHPNVRFVFRVAVCSVHRPPLPVFTNVRSATGRRLVFRHRGALSVLGASSTPTPHSSRFRQSSEPNLPHRQYPHEDDDDAAAAAVPRLLHLHPMAKQAAHLKIPGS</sequence>
<accession>A0A1W0WYS7</accession>
<feature type="chain" id="PRO_5010722552" description="Secreted protein" evidence="2">
    <location>
        <begin position="24"/>
        <end position="224"/>
    </location>
</feature>
<keyword evidence="4" id="KW-1185">Reference proteome</keyword>
<comment type="caution">
    <text evidence="3">The sequence shown here is derived from an EMBL/GenBank/DDBJ whole genome shotgun (WGS) entry which is preliminary data.</text>
</comment>
<reference evidence="4" key="1">
    <citation type="submission" date="2017-01" db="EMBL/GenBank/DDBJ databases">
        <title>Comparative genomics of anhydrobiosis in the tardigrade Hypsibius dujardini.</title>
        <authorList>
            <person name="Yoshida Y."/>
            <person name="Koutsovoulos G."/>
            <person name="Laetsch D."/>
            <person name="Stevens L."/>
            <person name="Kumar S."/>
            <person name="Horikawa D."/>
            <person name="Ishino K."/>
            <person name="Komine S."/>
            <person name="Tomita M."/>
            <person name="Blaxter M."/>
            <person name="Arakawa K."/>
        </authorList>
    </citation>
    <scope>NUCLEOTIDE SEQUENCE [LARGE SCALE GENOMIC DNA]</scope>
    <source>
        <strain evidence="4">Z151</strain>
    </source>
</reference>
<evidence type="ECO:0000313" key="4">
    <source>
        <dbReference type="Proteomes" id="UP000192578"/>
    </source>
</evidence>
<organism evidence="3 4">
    <name type="scientific">Hypsibius exemplaris</name>
    <name type="common">Freshwater tardigrade</name>
    <dbReference type="NCBI Taxonomy" id="2072580"/>
    <lineage>
        <taxon>Eukaryota</taxon>
        <taxon>Metazoa</taxon>
        <taxon>Ecdysozoa</taxon>
        <taxon>Tardigrada</taxon>
        <taxon>Eutardigrada</taxon>
        <taxon>Parachela</taxon>
        <taxon>Hypsibioidea</taxon>
        <taxon>Hypsibiidae</taxon>
        <taxon>Hypsibius</taxon>
    </lineage>
</organism>
<proteinExistence type="predicted"/>